<organism evidence="2 3">
    <name type="scientific">Mixia osmundae (strain CBS 9802 / IAM 14324 / JCM 22182 / KY 12970)</name>
    <dbReference type="NCBI Taxonomy" id="764103"/>
    <lineage>
        <taxon>Eukaryota</taxon>
        <taxon>Fungi</taxon>
        <taxon>Dikarya</taxon>
        <taxon>Basidiomycota</taxon>
        <taxon>Pucciniomycotina</taxon>
        <taxon>Mixiomycetes</taxon>
        <taxon>Mixiales</taxon>
        <taxon>Mixiaceae</taxon>
        <taxon>Mixia</taxon>
    </lineage>
</organism>
<reference evidence="2 3" key="1">
    <citation type="journal article" date="2011" name="J. Gen. Appl. Microbiol.">
        <title>Draft genome sequencing of the enigmatic basidiomycete Mixia osmundae.</title>
        <authorList>
            <person name="Nishida H."/>
            <person name="Nagatsuka Y."/>
            <person name="Sugiyama J."/>
        </authorList>
    </citation>
    <scope>NUCLEOTIDE SEQUENCE [LARGE SCALE GENOMIC DNA]</scope>
    <source>
        <strain evidence="3">CBS 9802 / IAM 14324 / JCM 22182 / KY 12970</strain>
    </source>
</reference>
<evidence type="ECO:0000313" key="2">
    <source>
        <dbReference type="EMBL" id="GAA94785.1"/>
    </source>
</evidence>
<dbReference type="HOGENOM" id="CLU_071356_0_0_1"/>
<dbReference type="AlphaFoldDB" id="G7DW97"/>
<protein>
    <submittedName>
        <fullName evidence="2">Uncharacterized protein</fullName>
    </submittedName>
</protein>
<dbReference type="Proteomes" id="UP000009131">
    <property type="component" value="Unassembled WGS sequence"/>
</dbReference>
<dbReference type="RefSeq" id="XP_014565082.1">
    <property type="nucleotide sequence ID" value="XM_014709596.1"/>
</dbReference>
<proteinExistence type="predicted"/>
<feature type="region of interest" description="Disordered" evidence="1">
    <location>
        <begin position="1"/>
        <end position="23"/>
    </location>
</feature>
<gene>
    <name evidence="2" type="primary">Mo01439</name>
    <name evidence="2" type="ORF">E5Q_01439</name>
</gene>
<evidence type="ECO:0000313" key="3">
    <source>
        <dbReference type="Proteomes" id="UP000009131"/>
    </source>
</evidence>
<evidence type="ECO:0000256" key="1">
    <source>
        <dbReference type="SAM" id="MobiDB-lite"/>
    </source>
</evidence>
<sequence>MQQNPWHATYMSKRSSLQSASSSLSRPNDRLLAAVATCAPTATTHPQLTARGLSNNVDDLPSSSDNTAISSMHKRQYTRVQDYAISIFFVQGVKFQLSNGKWSSPHPLMSKLVQPFTVTCRWVLGPFFREIPRCAFDFAVLDGASAEAKFWISTDFGGFPWWTIYLTWHGTIPLEGTPDEERDTVYLFQQCCNVKYQATLTYDFKPEKAYLSKIEHKEAKLICEPGHGVIDPPTRECEEFYKTARARYVYERSHSFRAELLDGDLHPVS</sequence>
<feature type="compositionally biased region" description="Low complexity" evidence="1">
    <location>
        <begin position="12"/>
        <end position="23"/>
    </location>
</feature>
<dbReference type="EMBL" id="BABT02000047">
    <property type="protein sequence ID" value="GAA94785.1"/>
    <property type="molecule type" value="Genomic_DNA"/>
</dbReference>
<reference evidence="2 3" key="2">
    <citation type="journal article" date="2012" name="Open Biol.">
        <title>Characteristics of nucleosomes and linker DNA regions on the genome of the basidiomycete Mixia osmundae revealed by mono- and dinucleosome mapping.</title>
        <authorList>
            <person name="Nishida H."/>
            <person name="Kondo S."/>
            <person name="Matsumoto T."/>
            <person name="Suzuki Y."/>
            <person name="Yoshikawa H."/>
            <person name="Taylor T.D."/>
            <person name="Sugiyama J."/>
        </authorList>
    </citation>
    <scope>NUCLEOTIDE SEQUENCE [LARGE SCALE GENOMIC DNA]</scope>
    <source>
        <strain evidence="3">CBS 9802 / IAM 14324 / JCM 22182 / KY 12970</strain>
    </source>
</reference>
<accession>G7DW97</accession>
<dbReference type="InParanoid" id="G7DW97"/>
<comment type="caution">
    <text evidence="2">The sequence shown here is derived from an EMBL/GenBank/DDBJ whole genome shotgun (WGS) entry which is preliminary data.</text>
</comment>
<keyword evidence="3" id="KW-1185">Reference proteome</keyword>
<name>G7DW97_MIXOS</name>